<evidence type="ECO:0000313" key="2">
    <source>
        <dbReference type="EMBL" id="CDO91726.1"/>
    </source>
</evidence>
<feature type="compositionally biased region" description="Polar residues" evidence="1">
    <location>
        <begin position="1"/>
        <end position="14"/>
    </location>
</feature>
<feature type="region of interest" description="Disordered" evidence="1">
    <location>
        <begin position="1"/>
        <end position="82"/>
    </location>
</feature>
<feature type="compositionally biased region" description="Low complexity" evidence="1">
    <location>
        <begin position="350"/>
        <end position="362"/>
    </location>
</feature>
<evidence type="ECO:0000313" key="3">
    <source>
        <dbReference type="Proteomes" id="UP000031516"/>
    </source>
</evidence>
<dbReference type="AlphaFoldDB" id="A0A0A8L0J1"/>
<organism evidence="2 3">
    <name type="scientific">Kluyveromyces dobzhanskii CBS 2104</name>
    <dbReference type="NCBI Taxonomy" id="1427455"/>
    <lineage>
        <taxon>Eukaryota</taxon>
        <taxon>Fungi</taxon>
        <taxon>Dikarya</taxon>
        <taxon>Ascomycota</taxon>
        <taxon>Saccharomycotina</taxon>
        <taxon>Saccharomycetes</taxon>
        <taxon>Saccharomycetales</taxon>
        <taxon>Saccharomycetaceae</taxon>
        <taxon>Kluyveromyces</taxon>
    </lineage>
</organism>
<feature type="compositionally biased region" description="Polar residues" evidence="1">
    <location>
        <begin position="393"/>
        <end position="404"/>
    </location>
</feature>
<feature type="compositionally biased region" description="Basic and acidic residues" evidence="1">
    <location>
        <begin position="28"/>
        <end position="38"/>
    </location>
</feature>
<dbReference type="Proteomes" id="UP000031516">
    <property type="component" value="Unassembled WGS sequence"/>
</dbReference>
<evidence type="ECO:0000256" key="1">
    <source>
        <dbReference type="SAM" id="MobiDB-lite"/>
    </source>
</evidence>
<feature type="compositionally biased region" description="Basic residues" evidence="1">
    <location>
        <begin position="15"/>
        <end position="26"/>
    </location>
</feature>
<dbReference type="OrthoDB" id="10484051at2759"/>
<feature type="compositionally biased region" description="Basic residues" evidence="1">
    <location>
        <begin position="324"/>
        <end position="334"/>
    </location>
</feature>
<feature type="region of interest" description="Disordered" evidence="1">
    <location>
        <begin position="293"/>
        <end position="404"/>
    </location>
</feature>
<sequence>MSTDTMYFNSSRSMPSHRGRHQKQSRLQKPDRRIDNQSKLRKQQSEEPVVASGPEQDVTMSQFAYSGYGNQGGSLDITPADALGTMGFVSDDLKRLLSMTDSDKSNDNAPQPQQQQQQQHSPLPVSHSPRASPLVNYQQSPLPHHQGLYGPVMMPPPFLMNNMSKPGQHPYSGIPNGPGMLPMFLPMNPGHPMNQTPLYPPQMHNAVPQPLAFAPPPVFQQQQQQQQHPVQQQQQQQQAQQTFQTHPTEQAQHAQQAEQVQQILQQKSEVSASGITQATKPPITVEDVVNNSRHAKSATPENKQSSKPCKEESRSQRSEGSSHSKTKPSKKKNNRKNDAVPPKQIPVVFSPSSAPSSRSSKGNNKKSNHVRSDSRPDDHSKCYAGATFATEAPQVTTLPKPSFV</sequence>
<feature type="region of interest" description="Disordered" evidence="1">
    <location>
        <begin position="97"/>
        <end position="149"/>
    </location>
</feature>
<dbReference type="EMBL" id="CCBQ010000001">
    <property type="protein sequence ID" value="CDO91726.1"/>
    <property type="molecule type" value="Genomic_DNA"/>
</dbReference>
<gene>
    <name evidence="2" type="ORF">KLDO_g58</name>
</gene>
<proteinExistence type="predicted"/>
<feature type="region of interest" description="Disordered" evidence="1">
    <location>
        <begin position="205"/>
        <end position="257"/>
    </location>
</feature>
<accession>A0A0A8L0J1</accession>
<feature type="compositionally biased region" description="Basic and acidic residues" evidence="1">
    <location>
        <begin position="308"/>
        <end position="322"/>
    </location>
</feature>
<feature type="compositionally biased region" description="Basic and acidic residues" evidence="1">
    <location>
        <begin position="370"/>
        <end position="381"/>
    </location>
</feature>
<comment type="caution">
    <text evidence="2">The sequence shown here is derived from an EMBL/GenBank/DDBJ whole genome shotgun (WGS) entry which is preliminary data.</text>
</comment>
<feature type="compositionally biased region" description="Basic and acidic residues" evidence="1">
    <location>
        <begin position="97"/>
        <end position="106"/>
    </location>
</feature>
<reference evidence="2 3" key="1">
    <citation type="submission" date="2014-03" db="EMBL/GenBank/DDBJ databases">
        <title>The genome of Kluyveromyces dobzhanskii.</title>
        <authorList>
            <person name="Nystedt B."/>
            <person name="Astrom S."/>
        </authorList>
    </citation>
    <scope>NUCLEOTIDE SEQUENCE [LARGE SCALE GENOMIC DNA]</scope>
    <source>
        <strain evidence="2 3">CBS 2104</strain>
    </source>
</reference>
<feature type="compositionally biased region" description="Low complexity" evidence="1">
    <location>
        <begin position="219"/>
        <end position="257"/>
    </location>
</feature>
<feature type="compositionally biased region" description="Low complexity" evidence="1">
    <location>
        <begin position="110"/>
        <end position="119"/>
    </location>
</feature>
<protein>
    <submittedName>
        <fullName evidence="2">WGS project CCBQ000000000 data, contig 00028</fullName>
    </submittedName>
</protein>
<name>A0A0A8L0J1_9SACH</name>
<keyword evidence="3" id="KW-1185">Reference proteome</keyword>